<keyword evidence="2" id="KW-1133">Transmembrane helix</keyword>
<evidence type="ECO:0008006" key="5">
    <source>
        <dbReference type="Google" id="ProtNLM"/>
    </source>
</evidence>
<sequence>MFFKSLPVALIVLGTAHFAARPYPHPLRWGWFLVCGVVAGSVGGPVVTGMFVLLLVALLLWSHFRQRVRTFLPLSAVAVAIPYGLVGWDAHEQQTAHDRFRQAYPFESIADRLPEPRAALHTPLTDGAVVKLDKLEEAVQDEANKTSRTYQLRRLHSQSVRTFVNNPGFGRTRMGSNRMTEESFRGRSGRSEAPGQPGSPSIWGHEDPFELMPSKDREELGEMHVGGTLDFVNPWGWGYVKSRDRVAGFLPHRFSKVPEVKTWRVQRIELVGLLKHPEPVVYLSDRLPAMAELVNAPTRPLDAFEGAGLSAVRAGGDGFAAHRGAVVRFVGAIRSAKQCVECHGGQRGDLLGAFSYTLHRDAMRP</sequence>
<proteinExistence type="predicted"/>
<dbReference type="AlphaFoldDB" id="A0A6M5YV33"/>
<evidence type="ECO:0000313" key="4">
    <source>
        <dbReference type="Proteomes" id="UP000503447"/>
    </source>
</evidence>
<evidence type="ECO:0000313" key="3">
    <source>
        <dbReference type="EMBL" id="QJW97905.1"/>
    </source>
</evidence>
<dbReference type="RefSeq" id="WP_171473191.1">
    <property type="nucleotide sequence ID" value="NZ_CP053452.2"/>
</dbReference>
<accession>A0A6M5YV33</accession>
<name>A0A6M5YV33_9BACT</name>
<reference evidence="4" key="1">
    <citation type="submission" date="2020-05" db="EMBL/GenBank/DDBJ databases">
        <title>Frigoriglobus tundricola gen. nov., sp. nov., a psychrotolerant cellulolytic planctomycete of the family Gemmataceae with two divergent copies of 16S rRNA gene.</title>
        <authorList>
            <person name="Kulichevskaya I.S."/>
            <person name="Ivanova A.A."/>
            <person name="Naumoff D.G."/>
            <person name="Beletsky A.V."/>
            <person name="Rijpstra W.I.C."/>
            <person name="Sinninghe Damste J.S."/>
            <person name="Mardanov A.V."/>
            <person name="Ravin N.V."/>
            <person name="Dedysh S.N."/>
        </authorList>
    </citation>
    <scope>NUCLEOTIDE SEQUENCE [LARGE SCALE GENOMIC DNA]</scope>
    <source>
        <strain evidence="4">PL17</strain>
    </source>
</reference>
<dbReference type="Proteomes" id="UP000503447">
    <property type="component" value="Chromosome"/>
</dbReference>
<feature type="transmembrane region" description="Helical" evidence="2">
    <location>
        <begin position="29"/>
        <end position="59"/>
    </location>
</feature>
<keyword evidence="4" id="KW-1185">Reference proteome</keyword>
<keyword evidence="2" id="KW-0812">Transmembrane</keyword>
<keyword evidence="2" id="KW-0472">Membrane</keyword>
<gene>
    <name evidence="3" type="ORF">FTUN_5485</name>
</gene>
<protein>
    <recommendedName>
        <fullName evidence="5">DUF3365 domain-containing protein</fullName>
    </recommendedName>
</protein>
<feature type="transmembrane region" description="Helical" evidence="2">
    <location>
        <begin position="71"/>
        <end position="88"/>
    </location>
</feature>
<evidence type="ECO:0000256" key="1">
    <source>
        <dbReference type="SAM" id="MobiDB-lite"/>
    </source>
</evidence>
<dbReference type="KEGG" id="ftj:FTUN_5485"/>
<feature type="region of interest" description="Disordered" evidence="1">
    <location>
        <begin position="166"/>
        <end position="206"/>
    </location>
</feature>
<dbReference type="EMBL" id="CP053452">
    <property type="protein sequence ID" value="QJW97905.1"/>
    <property type="molecule type" value="Genomic_DNA"/>
</dbReference>
<organism evidence="3 4">
    <name type="scientific">Frigoriglobus tundricola</name>
    <dbReference type="NCBI Taxonomy" id="2774151"/>
    <lineage>
        <taxon>Bacteria</taxon>
        <taxon>Pseudomonadati</taxon>
        <taxon>Planctomycetota</taxon>
        <taxon>Planctomycetia</taxon>
        <taxon>Gemmatales</taxon>
        <taxon>Gemmataceae</taxon>
        <taxon>Frigoriglobus</taxon>
    </lineage>
</organism>
<evidence type="ECO:0000256" key="2">
    <source>
        <dbReference type="SAM" id="Phobius"/>
    </source>
</evidence>